<evidence type="ECO:0000313" key="12">
    <source>
        <dbReference type="Proteomes" id="UP001204772"/>
    </source>
</evidence>
<dbReference type="Gene3D" id="3.60.10.10">
    <property type="entry name" value="Endonuclease/exonuclease/phosphatase"/>
    <property type="match status" value="1"/>
</dbReference>
<evidence type="ECO:0000256" key="9">
    <source>
        <dbReference type="SAM" id="Phobius"/>
    </source>
</evidence>
<keyword evidence="8" id="KW-0234">DNA repair</keyword>
<comment type="caution">
    <text evidence="11">The sequence shown here is derived from an EMBL/GenBank/DDBJ whole genome shotgun (WGS) entry which is preliminary data.</text>
</comment>
<reference evidence="11 12" key="1">
    <citation type="submission" date="2022-06" db="EMBL/GenBank/DDBJ databases">
        <title>Runella sp. S5 genome sequencing.</title>
        <authorList>
            <person name="Park S."/>
        </authorList>
    </citation>
    <scope>NUCLEOTIDE SEQUENCE [LARGE SCALE GENOMIC DNA]</scope>
    <source>
        <strain evidence="11 12">S5</strain>
    </source>
</reference>
<dbReference type="Pfam" id="PF03372">
    <property type="entry name" value="Exo_endo_phos"/>
    <property type="match status" value="1"/>
</dbReference>
<comment type="cofactor">
    <cofactor evidence="1">
        <name>Mn(2+)</name>
        <dbReference type="ChEBI" id="CHEBI:29035"/>
    </cofactor>
</comment>
<keyword evidence="9" id="KW-1133">Transmembrane helix</keyword>
<evidence type="ECO:0000256" key="2">
    <source>
        <dbReference type="ARBA" id="ARBA00001946"/>
    </source>
</evidence>
<evidence type="ECO:0000256" key="8">
    <source>
        <dbReference type="ARBA" id="ARBA00023204"/>
    </source>
</evidence>
<sequence>MKNYAMKSKTPLFWRIQQLFFCFTLLSYTLTYFAITGHWLAGFIMMSLPLLLIIHILLVGFWLVFNSKRVWLSGLALLLSFPFWARTYGLGPAEEETVSSKNEIKVLSYNVMSFDAYSYLVDKNSENTNKLIEWAKKEDADVKCFQEFLNHRDRKDLQTVAQFKKEGYPYHVSMQSIQDQGKDYSNGLAIFSKYPIIKQEKIEFSNQNGIIYADIKIKGDTIRFISVHLRSMIVRVGGLKLAVKEKNLGLGRYELASTFRKLKGGFVHHAEESKILTDWIEKSPHAVVVCGDFNEIPYSYAYGQVRKRLSNAFEEAGSGFGFTYRKAPGFIRIDNQFYDNKKLEVIDFQTRKDVKYSDHYPIIGRYKLL</sequence>
<dbReference type="CDD" id="cd09084">
    <property type="entry name" value="EEP-2"/>
    <property type="match status" value="1"/>
</dbReference>
<evidence type="ECO:0000256" key="6">
    <source>
        <dbReference type="ARBA" id="ARBA00022801"/>
    </source>
</evidence>
<keyword evidence="9" id="KW-0472">Membrane</keyword>
<name>A0ABT1FMQ7_9BACT</name>
<gene>
    <name evidence="11" type="ORF">NCI00_11420</name>
</gene>
<keyword evidence="9" id="KW-0812">Transmembrane</keyword>
<dbReference type="SUPFAM" id="SSF56219">
    <property type="entry name" value="DNase I-like"/>
    <property type="match status" value="1"/>
</dbReference>
<keyword evidence="11" id="KW-0255">Endonuclease</keyword>
<dbReference type="EMBL" id="JAMZEL010000003">
    <property type="protein sequence ID" value="MCP1383041.1"/>
    <property type="molecule type" value="Genomic_DNA"/>
</dbReference>
<dbReference type="InterPro" id="IPR051547">
    <property type="entry name" value="TDP2-like"/>
</dbReference>
<keyword evidence="4" id="KW-0479">Metal-binding</keyword>
<evidence type="ECO:0000256" key="3">
    <source>
        <dbReference type="ARBA" id="ARBA00022722"/>
    </source>
</evidence>
<dbReference type="Proteomes" id="UP001204772">
    <property type="component" value="Unassembled WGS sequence"/>
</dbReference>
<keyword evidence="6" id="KW-0378">Hydrolase</keyword>
<accession>A0ABT1FMQ7</accession>
<keyword evidence="12" id="KW-1185">Reference proteome</keyword>
<proteinExistence type="predicted"/>
<dbReference type="PANTHER" id="PTHR15822">
    <property type="entry name" value="TRAF AND TNF RECEPTOR-ASSOCIATED PROTEIN"/>
    <property type="match status" value="1"/>
</dbReference>
<dbReference type="GO" id="GO:0004519">
    <property type="term" value="F:endonuclease activity"/>
    <property type="evidence" value="ECO:0007669"/>
    <property type="project" value="UniProtKB-KW"/>
</dbReference>
<dbReference type="PANTHER" id="PTHR15822:SF4">
    <property type="entry name" value="TYROSYL-DNA PHOSPHODIESTERASE 2"/>
    <property type="match status" value="1"/>
</dbReference>
<feature type="domain" description="Endonuclease/exonuclease/phosphatase" evidence="10">
    <location>
        <begin position="107"/>
        <end position="359"/>
    </location>
</feature>
<dbReference type="RefSeq" id="WP_253527563.1">
    <property type="nucleotide sequence ID" value="NZ_JAMZEL010000003.1"/>
</dbReference>
<comment type="cofactor">
    <cofactor evidence="2">
        <name>Mg(2+)</name>
        <dbReference type="ChEBI" id="CHEBI:18420"/>
    </cofactor>
</comment>
<protein>
    <submittedName>
        <fullName evidence="11">Endonuclease/exonuclease/phosphatase family protein</fullName>
    </submittedName>
</protein>
<evidence type="ECO:0000256" key="4">
    <source>
        <dbReference type="ARBA" id="ARBA00022723"/>
    </source>
</evidence>
<evidence type="ECO:0000256" key="7">
    <source>
        <dbReference type="ARBA" id="ARBA00022842"/>
    </source>
</evidence>
<evidence type="ECO:0000256" key="5">
    <source>
        <dbReference type="ARBA" id="ARBA00022763"/>
    </source>
</evidence>
<dbReference type="InterPro" id="IPR005135">
    <property type="entry name" value="Endo/exonuclease/phosphatase"/>
</dbReference>
<feature type="transmembrane region" description="Helical" evidence="9">
    <location>
        <begin position="41"/>
        <end position="63"/>
    </location>
</feature>
<feature type="transmembrane region" description="Helical" evidence="9">
    <location>
        <begin position="12"/>
        <end position="35"/>
    </location>
</feature>
<keyword evidence="5" id="KW-0227">DNA damage</keyword>
<organism evidence="11 12">
    <name type="scientific">Runella salmonicolor</name>
    <dbReference type="NCBI Taxonomy" id="2950278"/>
    <lineage>
        <taxon>Bacteria</taxon>
        <taxon>Pseudomonadati</taxon>
        <taxon>Bacteroidota</taxon>
        <taxon>Cytophagia</taxon>
        <taxon>Cytophagales</taxon>
        <taxon>Spirosomataceae</taxon>
        <taxon>Runella</taxon>
    </lineage>
</organism>
<dbReference type="InterPro" id="IPR036691">
    <property type="entry name" value="Endo/exonu/phosph_ase_sf"/>
</dbReference>
<evidence type="ECO:0000313" key="11">
    <source>
        <dbReference type="EMBL" id="MCP1383041.1"/>
    </source>
</evidence>
<feature type="transmembrane region" description="Helical" evidence="9">
    <location>
        <begin position="70"/>
        <end position="91"/>
    </location>
</feature>
<keyword evidence="7" id="KW-0460">Magnesium</keyword>
<evidence type="ECO:0000256" key="1">
    <source>
        <dbReference type="ARBA" id="ARBA00001936"/>
    </source>
</evidence>
<evidence type="ECO:0000259" key="10">
    <source>
        <dbReference type="Pfam" id="PF03372"/>
    </source>
</evidence>
<keyword evidence="3" id="KW-0540">Nuclease</keyword>